<reference evidence="1" key="1">
    <citation type="submission" date="2022-04" db="EMBL/GenBank/DDBJ databases">
        <title>Genome of the entomopathogenic fungus Entomophthora muscae.</title>
        <authorList>
            <person name="Elya C."/>
            <person name="Lovett B.R."/>
            <person name="Lee E."/>
            <person name="Macias A.M."/>
            <person name="Hajek A.E."/>
            <person name="De Bivort B.L."/>
            <person name="Kasson M.T."/>
            <person name="De Fine Licht H.H."/>
            <person name="Stajich J.E."/>
        </authorList>
    </citation>
    <scope>NUCLEOTIDE SEQUENCE</scope>
    <source>
        <strain evidence="1">Berkeley</strain>
    </source>
</reference>
<evidence type="ECO:0000313" key="2">
    <source>
        <dbReference type="Proteomes" id="UP001165960"/>
    </source>
</evidence>
<keyword evidence="2" id="KW-1185">Reference proteome</keyword>
<comment type="caution">
    <text evidence="1">The sequence shown here is derived from an EMBL/GenBank/DDBJ whole genome shotgun (WGS) entry which is preliminary data.</text>
</comment>
<sequence>MHLRILTISYLVTWSSGSCMTLSSKTAEPIPPTEIEGLAENLAWIRPGDFKHQYRKKKNPIPLKYCRQTYGKPSSKVCFEVISQGYLLGEAIPIAQLSSGRYSAKVEEEQSYSAVGEDADETWPRYLLEYFPPEASAKPSTYPQQFTLQQRSYRKPHAFRPLLFSVTASMNSTTKSYGNPSVVFAQAEAFTTLRLPGGGIDGVFEY</sequence>
<name>A0ACC2SMC4_9FUNG</name>
<dbReference type="Proteomes" id="UP001165960">
    <property type="component" value="Unassembled WGS sequence"/>
</dbReference>
<gene>
    <name evidence="1" type="ORF">DSO57_1001710</name>
</gene>
<dbReference type="EMBL" id="QTSX02004974">
    <property type="protein sequence ID" value="KAJ9063272.1"/>
    <property type="molecule type" value="Genomic_DNA"/>
</dbReference>
<evidence type="ECO:0000313" key="1">
    <source>
        <dbReference type="EMBL" id="KAJ9063272.1"/>
    </source>
</evidence>
<protein>
    <submittedName>
        <fullName evidence="1">Uncharacterized protein</fullName>
    </submittedName>
</protein>
<proteinExistence type="predicted"/>
<organism evidence="1 2">
    <name type="scientific">Entomophthora muscae</name>
    <dbReference type="NCBI Taxonomy" id="34485"/>
    <lineage>
        <taxon>Eukaryota</taxon>
        <taxon>Fungi</taxon>
        <taxon>Fungi incertae sedis</taxon>
        <taxon>Zoopagomycota</taxon>
        <taxon>Entomophthoromycotina</taxon>
        <taxon>Entomophthoromycetes</taxon>
        <taxon>Entomophthorales</taxon>
        <taxon>Entomophthoraceae</taxon>
        <taxon>Entomophthora</taxon>
    </lineage>
</organism>
<accession>A0ACC2SMC4</accession>